<feature type="domain" description="Cation efflux protein transmembrane" evidence="9">
    <location>
        <begin position="148"/>
        <end position="346"/>
    </location>
</feature>
<keyword evidence="4 8" id="KW-0812">Transmembrane</keyword>
<comment type="similarity">
    <text evidence="2">Belongs to the cation diffusion facilitator (CDF) transporter (TC 2.A.4) family. SLC30A subfamily.</text>
</comment>
<organism evidence="11 12">
    <name type="scientific">Adineta ricciae</name>
    <name type="common">Rotifer</name>
    <dbReference type="NCBI Taxonomy" id="249248"/>
    <lineage>
        <taxon>Eukaryota</taxon>
        <taxon>Metazoa</taxon>
        <taxon>Spiralia</taxon>
        <taxon>Gnathifera</taxon>
        <taxon>Rotifera</taxon>
        <taxon>Eurotatoria</taxon>
        <taxon>Bdelloidea</taxon>
        <taxon>Adinetida</taxon>
        <taxon>Adinetidae</taxon>
        <taxon>Adineta</taxon>
    </lineage>
</organism>
<evidence type="ECO:0000256" key="8">
    <source>
        <dbReference type="SAM" id="Phobius"/>
    </source>
</evidence>
<keyword evidence="3" id="KW-0813">Transport</keyword>
<name>A0A815HDQ2_ADIRI</name>
<dbReference type="InterPro" id="IPR027470">
    <property type="entry name" value="Cation_efflux_CTD"/>
</dbReference>
<dbReference type="SUPFAM" id="SSF160240">
    <property type="entry name" value="Cation efflux protein cytoplasmic domain-like"/>
    <property type="match status" value="1"/>
</dbReference>
<evidence type="ECO:0000256" key="4">
    <source>
        <dbReference type="ARBA" id="ARBA00022692"/>
    </source>
</evidence>
<dbReference type="SUPFAM" id="SSF161111">
    <property type="entry name" value="Cation efflux protein transmembrane domain-like"/>
    <property type="match status" value="1"/>
</dbReference>
<evidence type="ECO:0000256" key="1">
    <source>
        <dbReference type="ARBA" id="ARBA00004127"/>
    </source>
</evidence>
<evidence type="ECO:0000256" key="5">
    <source>
        <dbReference type="ARBA" id="ARBA00022989"/>
    </source>
</evidence>
<dbReference type="FunFam" id="1.20.1510.10:FF:000005">
    <property type="entry name" value="Putative Cation diffusion facilitator 1"/>
    <property type="match status" value="1"/>
</dbReference>
<evidence type="ECO:0008006" key="13">
    <source>
        <dbReference type="Google" id="ProtNLM"/>
    </source>
</evidence>
<feature type="transmembrane region" description="Helical" evidence="8">
    <location>
        <begin position="172"/>
        <end position="193"/>
    </location>
</feature>
<accession>A0A815HDQ2</accession>
<dbReference type="InterPro" id="IPR027469">
    <property type="entry name" value="Cation_efflux_TMD_sf"/>
</dbReference>
<evidence type="ECO:0000313" key="12">
    <source>
        <dbReference type="Proteomes" id="UP000663852"/>
    </source>
</evidence>
<dbReference type="InterPro" id="IPR036837">
    <property type="entry name" value="Cation_efflux_CTD_sf"/>
</dbReference>
<dbReference type="Pfam" id="PF16916">
    <property type="entry name" value="ZT_dimer"/>
    <property type="match status" value="1"/>
</dbReference>
<evidence type="ECO:0000256" key="2">
    <source>
        <dbReference type="ARBA" id="ARBA00008873"/>
    </source>
</evidence>
<dbReference type="Pfam" id="PF01545">
    <property type="entry name" value="Cation_efflux"/>
    <property type="match status" value="1"/>
</dbReference>
<dbReference type="PANTHER" id="PTHR43840:SF13">
    <property type="entry name" value="CATION EFFLUX PROTEIN CYTOPLASMIC DOMAIN-CONTAINING PROTEIN"/>
    <property type="match status" value="1"/>
</dbReference>
<evidence type="ECO:0000259" key="9">
    <source>
        <dbReference type="Pfam" id="PF01545"/>
    </source>
</evidence>
<keyword evidence="6" id="KW-0406">Ion transport</keyword>
<comment type="caution">
    <text evidence="11">The sequence shown here is derived from an EMBL/GenBank/DDBJ whole genome shotgun (WGS) entry which is preliminary data.</text>
</comment>
<dbReference type="PANTHER" id="PTHR43840">
    <property type="entry name" value="MITOCHONDRIAL METAL TRANSPORTER 1-RELATED"/>
    <property type="match status" value="1"/>
</dbReference>
<dbReference type="GO" id="GO:0016020">
    <property type="term" value="C:membrane"/>
    <property type="evidence" value="ECO:0007669"/>
    <property type="project" value="InterPro"/>
</dbReference>
<feature type="transmembrane region" description="Helical" evidence="8">
    <location>
        <begin position="300"/>
        <end position="318"/>
    </location>
</feature>
<dbReference type="GO" id="GO:0012505">
    <property type="term" value="C:endomembrane system"/>
    <property type="evidence" value="ECO:0007669"/>
    <property type="project" value="UniProtKB-SubCell"/>
</dbReference>
<sequence length="450" mass="51135">MDGIVISVDKYSDDMFSNTAKYNLARTTTTKSDQRQSIVQTKTQNQYRKSPEVSAVTLVRMTQLAPEETTINDPSPNSLKHILRQRQGIRRQDSNLSERVKRFYQRQDDLINGYKQVEKRANNNDEEREKNDDLQTKSKRMTLILSRLSLAVNILLFLTKIIAAILSKSLSIASTVVDSAVDLASSVILFWAARAMKKRNIYLYPQGRTRLEPVAIVILSVIMCAASVMVVYNSIDILVTEINYFTETNTTKTLSEIDMSAFPMTVMCVTAVSKAILFFLCYRVKTPTMSALAEDHRNDVASNIIALGCGLIGSYAYQNAIDRRAIVVDPVGAVLISVYIIISWIKQANRQIKRLTGYTAKPQFLSQITWLTFHHSEHILKIDTVRAFHFGTSFLVEVHIVLPETMLVKEAHDIAEGLQQKIERLPEVERAFVHIDYEYQHKPTDEHKIV</sequence>
<evidence type="ECO:0000313" key="11">
    <source>
        <dbReference type="EMBL" id="CAF1349485.1"/>
    </source>
</evidence>
<feature type="transmembrane region" description="Helical" evidence="8">
    <location>
        <begin position="324"/>
        <end position="345"/>
    </location>
</feature>
<dbReference type="FunFam" id="3.30.70.1350:FF:000001">
    <property type="entry name" value="Metal tolerance protein 11"/>
    <property type="match status" value="1"/>
</dbReference>
<dbReference type="NCBIfam" id="TIGR01297">
    <property type="entry name" value="CDF"/>
    <property type="match status" value="1"/>
</dbReference>
<feature type="domain" description="Cation efflux protein cytoplasmic" evidence="10">
    <location>
        <begin position="377"/>
        <end position="436"/>
    </location>
</feature>
<dbReference type="Gene3D" id="1.20.1510.10">
    <property type="entry name" value="Cation efflux protein transmembrane domain"/>
    <property type="match status" value="1"/>
</dbReference>
<reference evidence="11" key="1">
    <citation type="submission" date="2021-02" db="EMBL/GenBank/DDBJ databases">
        <authorList>
            <person name="Nowell W R."/>
        </authorList>
    </citation>
    <scope>NUCLEOTIDE SEQUENCE</scope>
</reference>
<dbReference type="InterPro" id="IPR058533">
    <property type="entry name" value="Cation_efflux_TM"/>
</dbReference>
<protein>
    <recommendedName>
        <fullName evidence="13">Cation efflux protein cytoplasmic domain-containing protein</fullName>
    </recommendedName>
</protein>
<dbReference type="GO" id="GO:0008324">
    <property type="term" value="F:monoatomic cation transmembrane transporter activity"/>
    <property type="evidence" value="ECO:0007669"/>
    <property type="project" value="InterPro"/>
</dbReference>
<evidence type="ECO:0000256" key="3">
    <source>
        <dbReference type="ARBA" id="ARBA00022448"/>
    </source>
</evidence>
<dbReference type="Proteomes" id="UP000663852">
    <property type="component" value="Unassembled WGS sequence"/>
</dbReference>
<dbReference type="InterPro" id="IPR002524">
    <property type="entry name" value="Cation_efflux"/>
</dbReference>
<keyword evidence="7 8" id="KW-0472">Membrane</keyword>
<dbReference type="Gene3D" id="3.30.70.1350">
    <property type="entry name" value="Cation efflux protein, cytoplasmic domain"/>
    <property type="match status" value="1"/>
</dbReference>
<proteinExistence type="inferred from homology"/>
<dbReference type="OrthoDB" id="78296at2759"/>
<evidence type="ECO:0000256" key="7">
    <source>
        <dbReference type="ARBA" id="ARBA00023136"/>
    </source>
</evidence>
<gene>
    <name evidence="11" type="ORF">EDS130_LOCUS33195</name>
</gene>
<feature type="transmembrane region" description="Helical" evidence="8">
    <location>
        <begin position="144"/>
        <end position="166"/>
    </location>
</feature>
<evidence type="ECO:0000256" key="6">
    <source>
        <dbReference type="ARBA" id="ARBA00023065"/>
    </source>
</evidence>
<feature type="transmembrane region" description="Helical" evidence="8">
    <location>
        <begin position="261"/>
        <end position="280"/>
    </location>
</feature>
<dbReference type="InterPro" id="IPR050291">
    <property type="entry name" value="CDF_Transporter"/>
</dbReference>
<comment type="subcellular location">
    <subcellularLocation>
        <location evidence="1">Endomembrane system</location>
        <topology evidence="1">Multi-pass membrane protein</topology>
    </subcellularLocation>
</comment>
<evidence type="ECO:0000259" key="10">
    <source>
        <dbReference type="Pfam" id="PF16916"/>
    </source>
</evidence>
<feature type="transmembrane region" description="Helical" evidence="8">
    <location>
        <begin position="214"/>
        <end position="235"/>
    </location>
</feature>
<keyword evidence="5 8" id="KW-1133">Transmembrane helix</keyword>
<dbReference type="AlphaFoldDB" id="A0A815HDQ2"/>
<dbReference type="EMBL" id="CAJNOJ010000262">
    <property type="protein sequence ID" value="CAF1349485.1"/>
    <property type="molecule type" value="Genomic_DNA"/>
</dbReference>